<dbReference type="EMBL" id="CAFAAN010000010">
    <property type="protein sequence ID" value="CAB4808840.1"/>
    <property type="molecule type" value="Genomic_DNA"/>
</dbReference>
<evidence type="ECO:0000313" key="4">
    <source>
        <dbReference type="EMBL" id="CAB4667854.1"/>
    </source>
</evidence>
<dbReference type="PANTHER" id="PTHR43540">
    <property type="entry name" value="PEROXYUREIDOACRYLATE/UREIDOACRYLATE AMIDOHYDROLASE-RELATED"/>
    <property type="match status" value="1"/>
</dbReference>
<dbReference type="EMBL" id="CAFBQY010000018">
    <property type="protein sequence ID" value="CAB5075879.1"/>
    <property type="molecule type" value="Genomic_DNA"/>
</dbReference>
<dbReference type="EMBL" id="CAFAZW010000015">
    <property type="protein sequence ID" value="CAB4843223.1"/>
    <property type="molecule type" value="Genomic_DNA"/>
</dbReference>
<gene>
    <name evidence="3" type="ORF">UFOPK1824_00100</name>
    <name evidence="4" type="ORF">UFOPK2340_00229</name>
    <name evidence="5" type="ORF">UFOPK3027_01169</name>
    <name evidence="6" type="ORF">UFOPK3256_01016</name>
    <name evidence="7" type="ORF">UFOPK3827_01112</name>
    <name evidence="8" type="ORF">UFOPK3982_01254</name>
    <name evidence="9" type="ORF">UFOPK4120_01135</name>
    <name evidence="10" type="ORF">UFOPK4404_01350</name>
</gene>
<evidence type="ECO:0000313" key="3">
    <source>
        <dbReference type="EMBL" id="CAB4591663.1"/>
    </source>
</evidence>
<evidence type="ECO:0000313" key="8">
    <source>
        <dbReference type="EMBL" id="CAB4992521.1"/>
    </source>
</evidence>
<dbReference type="InterPro" id="IPR036380">
    <property type="entry name" value="Isochorismatase-like_sf"/>
</dbReference>
<evidence type="ECO:0000313" key="6">
    <source>
        <dbReference type="EMBL" id="CAB4843223.1"/>
    </source>
</evidence>
<accession>A0A6J6YHH8</accession>
<dbReference type="EMBL" id="CAEZXC010000008">
    <property type="protein sequence ID" value="CAB4667854.1"/>
    <property type="molecule type" value="Genomic_DNA"/>
</dbReference>
<organism evidence="5">
    <name type="scientific">freshwater metagenome</name>
    <dbReference type="NCBI Taxonomy" id="449393"/>
    <lineage>
        <taxon>unclassified sequences</taxon>
        <taxon>metagenomes</taxon>
        <taxon>ecological metagenomes</taxon>
    </lineage>
</organism>
<evidence type="ECO:0000313" key="7">
    <source>
        <dbReference type="EMBL" id="CAB4959158.1"/>
    </source>
</evidence>
<dbReference type="Gene3D" id="3.40.50.850">
    <property type="entry name" value="Isochorismatase-like"/>
    <property type="match status" value="1"/>
</dbReference>
<dbReference type="EMBL" id="CAEZUM010000003">
    <property type="protein sequence ID" value="CAB4591663.1"/>
    <property type="molecule type" value="Genomic_DNA"/>
</dbReference>
<evidence type="ECO:0000256" key="1">
    <source>
        <dbReference type="ARBA" id="ARBA00022801"/>
    </source>
</evidence>
<evidence type="ECO:0000313" key="5">
    <source>
        <dbReference type="EMBL" id="CAB4808840.1"/>
    </source>
</evidence>
<dbReference type="GO" id="GO:0016787">
    <property type="term" value="F:hydrolase activity"/>
    <property type="evidence" value="ECO:0007669"/>
    <property type="project" value="UniProtKB-KW"/>
</dbReference>
<keyword evidence="1" id="KW-0378">Hydrolase</keyword>
<feature type="domain" description="Isochorismatase-like" evidence="2">
    <location>
        <begin position="22"/>
        <end position="208"/>
    </location>
</feature>
<sequence>MIDFDGKEVFTELAELADPAHTALLIVDMQYDFIDPNGLFGKLGIDLSMYAESRPRLATLLAAARRNGVLVVHIQNTALAGRMSDSASQIRFNLRMHNVARQDAPPLRYTVPGTPGHEFVEEFTPLPGELVVSKYRSSAFWGTNLELLLRSNDIKTVVVGGCTTEGCVESTARDAMFNDHYVVIAADAVGSDDREQHDASMFLMRHRFDIANAEEINAVWESHPAHNRGENK</sequence>
<proteinExistence type="predicted"/>
<name>A0A6J6YHH8_9ZZZZ</name>
<dbReference type="Pfam" id="PF00857">
    <property type="entry name" value="Isochorismatase"/>
    <property type="match status" value="1"/>
</dbReference>
<dbReference type="EMBL" id="CAFBNM010000011">
    <property type="protein sequence ID" value="CAB4959158.1"/>
    <property type="molecule type" value="Genomic_DNA"/>
</dbReference>
<dbReference type="InterPro" id="IPR050272">
    <property type="entry name" value="Isochorismatase-like_hydrls"/>
</dbReference>
<dbReference type="AlphaFoldDB" id="A0A6J6YHH8"/>
<reference evidence="5" key="1">
    <citation type="submission" date="2020-05" db="EMBL/GenBank/DDBJ databases">
        <authorList>
            <person name="Chiriac C."/>
            <person name="Salcher M."/>
            <person name="Ghai R."/>
            <person name="Kavagutti S V."/>
        </authorList>
    </citation>
    <scope>NUCLEOTIDE SEQUENCE</scope>
</reference>
<evidence type="ECO:0000259" key="2">
    <source>
        <dbReference type="Pfam" id="PF00857"/>
    </source>
</evidence>
<protein>
    <submittedName>
        <fullName evidence="5">Unannotated protein</fullName>
    </submittedName>
</protein>
<dbReference type="InterPro" id="IPR000868">
    <property type="entry name" value="Isochorismatase-like_dom"/>
</dbReference>
<dbReference type="CDD" id="cd00431">
    <property type="entry name" value="cysteine_hydrolases"/>
    <property type="match status" value="1"/>
</dbReference>
<evidence type="ECO:0000313" key="9">
    <source>
        <dbReference type="EMBL" id="CAB5025550.1"/>
    </source>
</evidence>
<evidence type="ECO:0000313" key="10">
    <source>
        <dbReference type="EMBL" id="CAB5075879.1"/>
    </source>
</evidence>
<dbReference type="SUPFAM" id="SSF52499">
    <property type="entry name" value="Isochorismatase-like hydrolases"/>
    <property type="match status" value="1"/>
</dbReference>
<dbReference type="EMBL" id="CAFBOO010000012">
    <property type="protein sequence ID" value="CAB4992521.1"/>
    <property type="molecule type" value="Genomic_DNA"/>
</dbReference>
<dbReference type="EMBL" id="CAFBPO010000014">
    <property type="protein sequence ID" value="CAB5025550.1"/>
    <property type="molecule type" value="Genomic_DNA"/>
</dbReference>